<evidence type="ECO:0000256" key="6">
    <source>
        <dbReference type="HAMAP-Rule" id="MF_00479"/>
    </source>
</evidence>
<evidence type="ECO:0000256" key="1">
    <source>
        <dbReference type="ARBA" id="ARBA00022448"/>
    </source>
</evidence>
<organism evidence="8 11">
    <name type="scientific">Parazoarcus communis</name>
    <dbReference type="NCBI Taxonomy" id="41977"/>
    <lineage>
        <taxon>Bacteria</taxon>
        <taxon>Pseudomonadati</taxon>
        <taxon>Pseudomonadota</taxon>
        <taxon>Betaproteobacteria</taxon>
        <taxon>Rhodocyclales</taxon>
        <taxon>Zoogloeaceae</taxon>
        <taxon>Parazoarcus</taxon>
    </lineage>
</organism>
<reference evidence="8 11" key="2">
    <citation type="submission" date="2017-06" db="EMBL/GenBank/DDBJ databases">
        <title>Azoarcus.</title>
        <authorList>
            <person name="Woo J.-H."/>
            <person name="Kim H.-S."/>
        </authorList>
    </citation>
    <scope>NUCLEOTIDE SEQUENCE [LARGE SCALE GENOMIC DNA]</scope>
    <source>
        <strain evidence="8 11">TSPY31</strain>
    </source>
</reference>
<sequence>MRKSPLSSPPIEALWYQGASLGLVALTASAALAFAHQATGPAIAEAAARDTAASLAQVLPQGFADNDLLKDTISLPMAGTPPLTVYQARRAAEVRGVVFAVTAKGYAGPIRIMMGVDRSGRLLGVRVTRHTETPGLGDKIEFAKNPWIDSFAGKSLESPPPARWAVKKDGGDFDQFAGATITPRAVVNAVRGGLELFAHNRSAMLGEDDHLLTLKKEPTS</sequence>
<name>A0A2U8GPN8_9RHOO</name>
<proteinExistence type="inferred from homology"/>
<keyword evidence="6" id="KW-1278">Translocase</keyword>
<dbReference type="RefSeq" id="WP_108949308.1">
    <property type="nucleotide sequence ID" value="NZ_CP022187.1"/>
</dbReference>
<dbReference type="KEGG" id="acom:CEW83_10570"/>
<keyword evidence="2 6" id="KW-0597">Phosphoprotein</keyword>
<comment type="subcellular location">
    <subcellularLocation>
        <location evidence="6">Cell inner membrane</location>
        <topology evidence="6">Single-pass membrane protein</topology>
    </subcellularLocation>
</comment>
<dbReference type="EC" id="7.-.-.-" evidence="6"/>
<keyword evidence="6" id="KW-1003">Cell membrane</keyword>
<dbReference type="GO" id="GO:0022900">
    <property type="term" value="P:electron transport chain"/>
    <property type="evidence" value="ECO:0007669"/>
    <property type="project" value="UniProtKB-UniRule"/>
</dbReference>
<keyword evidence="6" id="KW-1133">Transmembrane helix</keyword>
<evidence type="ECO:0000256" key="2">
    <source>
        <dbReference type="ARBA" id="ARBA00022553"/>
    </source>
</evidence>
<evidence type="ECO:0000259" key="7">
    <source>
        <dbReference type="SMART" id="SM00900"/>
    </source>
</evidence>
<dbReference type="OrthoDB" id="9784165at2"/>
<keyword evidence="6" id="KW-0812">Transmembrane</keyword>
<comment type="similarity">
    <text evidence="6">Belongs to the RnfG family.</text>
</comment>
<dbReference type="PANTHER" id="PTHR36118:SF1">
    <property type="entry name" value="ION-TRANSLOCATING OXIDOREDUCTASE COMPLEX SUBUNIT G"/>
    <property type="match status" value="1"/>
</dbReference>
<dbReference type="GO" id="GO:0005886">
    <property type="term" value="C:plasma membrane"/>
    <property type="evidence" value="ECO:0007669"/>
    <property type="project" value="UniProtKB-SubCell"/>
</dbReference>
<keyword evidence="1 6" id="KW-0813">Transport</keyword>
<dbReference type="Proteomes" id="UP000244902">
    <property type="component" value="Chromosome"/>
</dbReference>
<evidence type="ECO:0000313" key="11">
    <source>
        <dbReference type="Proteomes" id="UP000244930"/>
    </source>
</evidence>
<dbReference type="Pfam" id="PF04205">
    <property type="entry name" value="FMN_bind"/>
    <property type="match status" value="1"/>
</dbReference>
<dbReference type="SMART" id="SM00900">
    <property type="entry name" value="FMN_bind"/>
    <property type="match status" value="1"/>
</dbReference>
<dbReference type="PIRSF" id="PIRSF006091">
    <property type="entry name" value="E_trnsport_RnfG"/>
    <property type="match status" value="1"/>
</dbReference>
<dbReference type="HAMAP" id="MF_00479">
    <property type="entry name" value="RsxG_RnfG"/>
    <property type="match status" value="1"/>
</dbReference>
<evidence type="ECO:0000313" key="9">
    <source>
        <dbReference type="EMBL" id="AWI78082.1"/>
    </source>
</evidence>
<dbReference type="InterPro" id="IPR010209">
    <property type="entry name" value="Ion_transpt_RnfG/RsxG"/>
</dbReference>
<keyword evidence="4 6" id="KW-0288">FMN</keyword>
<evidence type="ECO:0000313" key="8">
    <source>
        <dbReference type="EMBL" id="AWI75602.1"/>
    </source>
</evidence>
<evidence type="ECO:0000256" key="4">
    <source>
        <dbReference type="ARBA" id="ARBA00022643"/>
    </source>
</evidence>
<keyword evidence="3 6" id="KW-0285">Flavoprotein</keyword>
<dbReference type="NCBIfam" id="NF002519">
    <property type="entry name" value="PRK01908.1"/>
    <property type="match status" value="1"/>
</dbReference>
<keyword evidence="6" id="KW-0472">Membrane</keyword>
<evidence type="ECO:0000256" key="5">
    <source>
        <dbReference type="ARBA" id="ARBA00022982"/>
    </source>
</evidence>
<dbReference type="EMBL" id="CP022187">
    <property type="protein sequence ID" value="AWI75602.1"/>
    <property type="molecule type" value="Genomic_DNA"/>
</dbReference>
<reference evidence="9 10" key="1">
    <citation type="submission" date="2017-06" db="EMBL/GenBank/DDBJ databases">
        <title>Azoarcus sp. TSNA42 complete genome sequence.</title>
        <authorList>
            <person name="Woo J.-H."/>
            <person name="Kim H.-S."/>
        </authorList>
    </citation>
    <scope>NUCLEOTIDE SEQUENCE [LARGE SCALE GENOMIC DNA]</scope>
    <source>
        <strain evidence="9 10">TSNA42</strain>
    </source>
</reference>
<dbReference type="PANTHER" id="PTHR36118">
    <property type="entry name" value="ION-TRANSLOCATING OXIDOREDUCTASE COMPLEX SUBUNIT G"/>
    <property type="match status" value="1"/>
</dbReference>
<comment type="function">
    <text evidence="6">Part of a membrane-bound complex that couples electron transfer with translocation of ions across the membrane.</text>
</comment>
<comment type="cofactor">
    <cofactor evidence="6">
        <name>FMN</name>
        <dbReference type="ChEBI" id="CHEBI:58210"/>
    </cofactor>
</comment>
<dbReference type="AlphaFoldDB" id="A0A2U8GPN8"/>
<dbReference type="Proteomes" id="UP000244930">
    <property type="component" value="Chromosome"/>
</dbReference>
<dbReference type="EMBL" id="CP022188">
    <property type="protein sequence ID" value="AWI78082.1"/>
    <property type="molecule type" value="Genomic_DNA"/>
</dbReference>
<keyword evidence="5 6" id="KW-0249">Electron transport</keyword>
<accession>A0A2U8GPN8</accession>
<evidence type="ECO:0000313" key="10">
    <source>
        <dbReference type="Proteomes" id="UP000244902"/>
    </source>
</evidence>
<dbReference type="InterPro" id="IPR007329">
    <property type="entry name" value="FMN-bd"/>
</dbReference>
<dbReference type="GO" id="GO:0010181">
    <property type="term" value="F:FMN binding"/>
    <property type="evidence" value="ECO:0007669"/>
    <property type="project" value="InterPro"/>
</dbReference>
<dbReference type="NCBIfam" id="TIGR01947">
    <property type="entry name" value="rnfG"/>
    <property type="match status" value="1"/>
</dbReference>
<gene>
    <name evidence="6" type="primary">rnfG</name>
    <name evidence="8" type="ORF">CEW83_10570</name>
    <name evidence="9" type="ORF">CEW87_01215</name>
</gene>
<dbReference type="GO" id="GO:0009055">
    <property type="term" value="F:electron transfer activity"/>
    <property type="evidence" value="ECO:0007669"/>
    <property type="project" value="InterPro"/>
</dbReference>
<feature type="domain" description="FMN-binding" evidence="7">
    <location>
        <begin position="105"/>
        <end position="197"/>
    </location>
</feature>
<evidence type="ECO:0000256" key="3">
    <source>
        <dbReference type="ARBA" id="ARBA00022630"/>
    </source>
</evidence>
<feature type="modified residue" description="FMN phosphoryl threonine" evidence="6">
    <location>
        <position position="180"/>
    </location>
</feature>
<keyword evidence="6" id="KW-0997">Cell inner membrane</keyword>
<protein>
    <recommendedName>
        <fullName evidence="6">Ion-translocating oxidoreductase complex subunit G</fullName>
        <ecNumber evidence="6">7.-.-.-</ecNumber>
    </recommendedName>
    <alternativeName>
        <fullName evidence="6">Rnf electron transport complex subunit G</fullName>
    </alternativeName>
</protein>
<comment type="subunit">
    <text evidence="6">The complex is composed of six subunits: RnfA, RnfB, RnfC, RnfD, RnfE and RnfG.</text>
</comment>
<keyword evidence="11" id="KW-1185">Reference proteome</keyword>